<dbReference type="SUPFAM" id="SSF52540">
    <property type="entry name" value="P-loop containing nucleoside triphosphate hydrolases"/>
    <property type="match status" value="1"/>
</dbReference>
<keyword evidence="6" id="KW-1185">Reference proteome</keyword>
<gene>
    <name evidence="5" type="ordered locus">KLTH0E12936g</name>
</gene>
<dbReference type="GeneID" id="8292208"/>
<dbReference type="GO" id="GO:0005634">
    <property type="term" value="C:nucleus"/>
    <property type="evidence" value="ECO:0007669"/>
    <property type="project" value="TreeGrafter"/>
</dbReference>
<protein>
    <submittedName>
        <fullName evidence="5">KLTH0E12936p</fullName>
    </submittedName>
</protein>
<feature type="domain" description="AAA+ ATPase" evidence="4">
    <location>
        <begin position="293"/>
        <end position="456"/>
    </location>
</feature>
<keyword evidence="2 3" id="KW-0067">ATP-binding</keyword>
<evidence type="ECO:0000256" key="3">
    <source>
        <dbReference type="RuleBase" id="RU003651"/>
    </source>
</evidence>
<dbReference type="InterPro" id="IPR003593">
    <property type="entry name" value="AAA+_ATPase"/>
</dbReference>
<accession>C5DIJ2</accession>
<dbReference type="RefSeq" id="XP_002554040.1">
    <property type="nucleotide sequence ID" value="XM_002553994.1"/>
</dbReference>
<evidence type="ECO:0000313" key="6">
    <source>
        <dbReference type="Proteomes" id="UP000002036"/>
    </source>
</evidence>
<dbReference type="GO" id="GO:0005524">
    <property type="term" value="F:ATP binding"/>
    <property type="evidence" value="ECO:0007669"/>
    <property type="project" value="UniProtKB-KW"/>
</dbReference>
<dbReference type="GO" id="GO:0007131">
    <property type="term" value="P:reciprocal meiotic recombination"/>
    <property type="evidence" value="ECO:0007669"/>
    <property type="project" value="TreeGrafter"/>
</dbReference>
<reference evidence="5 6" key="1">
    <citation type="journal article" date="2009" name="Genome Res.">
        <title>Comparative genomics of protoploid Saccharomycetaceae.</title>
        <authorList>
            <consortium name="The Genolevures Consortium"/>
            <person name="Souciet J.-L."/>
            <person name="Dujon B."/>
            <person name="Gaillardin C."/>
            <person name="Johnston M."/>
            <person name="Baret P.V."/>
            <person name="Cliften P."/>
            <person name="Sherman D.J."/>
            <person name="Weissenbach J."/>
            <person name="Westhof E."/>
            <person name="Wincker P."/>
            <person name="Jubin C."/>
            <person name="Poulain J."/>
            <person name="Barbe V."/>
            <person name="Segurens B."/>
            <person name="Artiguenave F."/>
            <person name="Anthouard V."/>
            <person name="Vacherie B."/>
            <person name="Val M.-E."/>
            <person name="Fulton R.S."/>
            <person name="Minx P."/>
            <person name="Wilson R."/>
            <person name="Durrens P."/>
            <person name="Jean G."/>
            <person name="Marck C."/>
            <person name="Martin T."/>
            <person name="Nikolski M."/>
            <person name="Rolland T."/>
            <person name="Seret M.-L."/>
            <person name="Casaregola S."/>
            <person name="Despons L."/>
            <person name="Fairhead C."/>
            <person name="Fischer G."/>
            <person name="Lafontaine I."/>
            <person name="Leh V."/>
            <person name="Lemaire M."/>
            <person name="de Montigny J."/>
            <person name="Neuveglise C."/>
            <person name="Thierry A."/>
            <person name="Blanc-Lenfle I."/>
            <person name="Bleykasten C."/>
            <person name="Diffels J."/>
            <person name="Fritsch E."/>
            <person name="Frangeul L."/>
            <person name="Goeffon A."/>
            <person name="Jauniaux N."/>
            <person name="Kachouri-Lafond R."/>
            <person name="Payen C."/>
            <person name="Potier S."/>
            <person name="Pribylova L."/>
            <person name="Ozanne C."/>
            <person name="Richard G.-F."/>
            <person name="Sacerdot C."/>
            <person name="Straub M.-L."/>
            <person name="Talla E."/>
        </authorList>
    </citation>
    <scope>NUCLEOTIDE SEQUENCE [LARGE SCALE GENOMIC DNA]</scope>
    <source>
        <strain evidence="6">ATCC 56472 / CBS 6340 / NRRL Y-8284</strain>
    </source>
</reference>
<dbReference type="OMA" id="VCIEEMI"/>
<dbReference type="FunCoup" id="C5DIJ2">
    <property type="interactions" value="676"/>
</dbReference>
<dbReference type="PANTHER" id="PTHR45991:SF1">
    <property type="entry name" value="PACHYTENE CHECKPOINT PROTEIN 2 HOMOLOG"/>
    <property type="match status" value="1"/>
</dbReference>
<dbReference type="STRING" id="559295.C5DIJ2"/>
<dbReference type="InParanoid" id="C5DIJ2"/>
<dbReference type="KEGG" id="lth:KLTH0E12936g"/>
<dbReference type="Pfam" id="PF00004">
    <property type="entry name" value="AAA"/>
    <property type="match status" value="1"/>
</dbReference>
<evidence type="ECO:0000313" key="5">
    <source>
        <dbReference type="EMBL" id="CAR23603.1"/>
    </source>
</evidence>
<dbReference type="PANTHER" id="PTHR45991">
    <property type="entry name" value="PACHYTENE CHECKPOINT PROTEIN 2"/>
    <property type="match status" value="1"/>
</dbReference>
<sequence length="544" mass="60647">MALIVDVQLKGPTLEVFRRLMQEMESEDNFRCCGVMSKVIIEAVKNKLRKQSFGTSDGVALDSKILLLEGQGSVEISLKPTKAQENIVKSLTKVILHQIGSKKQYNLTEGQENLLLSLCVENMQVEHVAAAAPLRGAHSSIASAIEDIFCSADPDLLHKRGAEREREHERQRERLSTSFQVNCYCCLESDRPSSNYSNIAEEFDKIDIQDSCSSGETAREAQPPHPLLAGISLSQETLSQSKISFLPSPEFEGLWESLHFEDGVKQKLSSYATISLKLASFSKQRLSQTLVSNNKILLIHGPPGTGKTTVCRALCQKLAIRCNNDPENLFKEVDYQAVVVELSCSRIFSRWFGESAKNLEKIFQDLERLLMSSLNQNRFVCLLMDEVETLASSRESLMKKNETTDGIRVVNTLLTKLDSLKRFNNLLVLATSNVASSLDAAFLDRADGVFYIGAPSEHGTCVILTSAIRELLEMGAIYATEGAALLESSEVQEAIRKVSHQCVVSLLCDKPHHPRVRESYTNYQKTAIRSHWSFIEKTSSRVHV</sequence>
<dbReference type="Proteomes" id="UP000002036">
    <property type="component" value="Chromosome E"/>
</dbReference>
<comment type="similarity">
    <text evidence="3">Belongs to the AAA ATPase family.</text>
</comment>
<dbReference type="PROSITE" id="PS00674">
    <property type="entry name" value="AAA"/>
    <property type="match status" value="1"/>
</dbReference>
<keyword evidence="1 3" id="KW-0547">Nucleotide-binding</keyword>
<evidence type="ECO:0000259" key="4">
    <source>
        <dbReference type="SMART" id="SM00382"/>
    </source>
</evidence>
<dbReference type="AlphaFoldDB" id="C5DIJ2"/>
<dbReference type="eggNOG" id="KOG0744">
    <property type="taxonomic scope" value="Eukaryota"/>
</dbReference>
<dbReference type="HOGENOM" id="CLU_028208_3_0_1"/>
<name>C5DIJ2_LACTC</name>
<dbReference type="SMART" id="SM00382">
    <property type="entry name" value="AAA"/>
    <property type="match status" value="1"/>
</dbReference>
<evidence type="ECO:0000256" key="2">
    <source>
        <dbReference type="ARBA" id="ARBA00022840"/>
    </source>
</evidence>
<proteinExistence type="inferred from homology"/>
<dbReference type="InterPro" id="IPR003960">
    <property type="entry name" value="ATPase_AAA_CS"/>
</dbReference>
<dbReference type="GO" id="GO:0016887">
    <property type="term" value="F:ATP hydrolysis activity"/>
    <property type="evidence" value="ECO:0007669"/>
    <property type="project" value="InterPro"/>
</dbReference>
<dbReference type="InterPro" id="IPR027417">
    <property type="entry name" value="P-loop_NTPase"/>
</dbReference>
<dbReference type="OrthoDB" id="5925at2759"/>
<organism evidence="5 6">
    <name type="scientific">Lachancea thermotolerans (strain ATCC 56472 / CBS 6340 / NRRL Y-8284)</name>
    <name type="common">Yeast</name>
    <name type="synonym">Kluyveromyces thermotolerans</name>
    <dbReference type="NCBI Taxonomy" id="559295"/>
    <lineage>
        <taxon>Eukaryota</taxon>
        <taxon>Fungi</taxon>
        <taxon>Dikarya</taxon>
        <taxon>Ascomycota</taxon>
        <taxon>Saccharomycotina</taxon>
        <taxon>Saccharomycetes</taxon>
        <taxon>Saccharomycetales</taxon>
        <taxon>Saccharomycetaceae</taxon>
        <taxon>Lachancea</taxon>
    </lineage>
</organism>
<dbReference type="GO" id="GO:0051598">
    <property type="term" value="P:meiotic recombination checkpoint signaling"/>
    <property type="evidence" value="ECO:0007669"/>
    <property type="project" value="TreeGrafter"/>
</dbReference>
<dbReference type="EMBL" id="CU928169">
    <property type="protein sequence ID" value="CAR23603.1"/>
    <property type="molecule type" value="Genomic_DNA"/>
</dbReference>
<dbReference type="InterPro" id="IPR003959">
    <property type="entry name" value="ATPase_AAA_core"/>
</dbReference>
<evidence type="ECO:0000256" key="1">
    <source>
        <dbReference type="ARBA" id="ARBA00022741"/>
    </source>
</evidence>
<dbReference type="GO" id="GO:0005694">
    <property type="term" value="C:chromosome"/>
    <property type="evidence" value="ECO:0007669"/>
    <property type="project" value="TreeGrafter"/>
</dbReference>
<dbReference type="Gene3D" id="3.40.50.300">
    <property type="entry name" value="P-loop containing nucleotide triphosphate hydrolases"/>
    <property type="match status" value="1"/>
</dbReference>
<dbReference type="InterPro" id="IPR044539">
    <property type="entry name" value="Pch2-like"/>
</dbReference>